<evidence type="ECO:0000313" key="9">
    <source>
        <dbReference type="Proteomes" id="UP000037729"/>
    </source>
</evidence>
<dbReference type="SMART" id="SM00220">
    <property type="entry name" value="S_TKc"/>
    <property type="match status" value="1"/>
</dbReference>
<feature type="domain" description="FHA" evidence="6">
    <location>
        <begin position="299"/>
        <end position="350"/>
    </location>
</feature>
<dbReference type="EMBL" id="LIUF01000006">
    <property type="protein sequence ID" value="KOX91775.1"/>
    <property type="molecule type" value="Genomic_DNA"/>
</dbReference>
<dbReference type="CDD" id="cd00060">
    <property type="entry name" value="FHA"/>
    <property type="match status" value="1"/>
</dbReference>
<keyword evidence="2" id="KW-0547">Nucleotide-binding</keyword>
<evidence type="ECO:0000256" key="2">
    <source>
        <dbReference type="ARBA" id="ARBA00022741"/>
    </source>
</evidence>
<dbReference type="InterPro" id="IPR008984">
    <property type="entry name" value="SMAD_FHA_dom_sf"/>
</dbReference>
<dbReference type="Gene3D" id="2.60.200.20">
    <property type="match status" value="1"/>
</dbReference>
<dbReference type="GO" id="GO:0005524">
    <property type="term" value="F:ATP binding"/>
    <property type="evidence" value="ECO:0007669"/>
    <property type="project" value="UniProtKB-KW"/>
</dbReference>
<keyword evidence="8" id="KW-0723">Serine/threonine-protein kinase</keyword>
<keyword evidence="4" id="KW-0067">ATP-binding</keyword>
<organism evidence="8 9">
    <name type="scientific">Haloarcula rubripromontorii</name>
    <dbReference type="NCBI Taxonomy" id="1705562"/>
    <lineage>
        <taxon>Archaea</taxon>
        <taxon>Methanobacteriati</taxon>
        <taxon>Methanobacteriota</taxon>
        <taxon>Stenosarchaea group</taxon>
        <taxon>Halobacteria</taxon>
        <taxon>Halobacteriales</taxon>
        <taxon>Haloarculaceae</taxon>
        <taxon>Haloarcula</taxon>
    </lineage>
</organism>
<name>A0A0M9AIW6_9EURY</name>
<dbReference type="SUPFAM" id="SSF56112">
    <property type="entry name" value="Protein kinase-like (PK-like)"/>
    <property type="match status" value="1"/>
</dbReference>
<evidence type="ECO:0000259" key="7">
    <source>
        <dbReference type="PROSITE" id="PS50011"/>
    </source>
</evidence>
<gene>
    <name evidence="8" type="ORF">AMS69_16835</name>
</gene>
<dbReference type="PATRIC" id="fig|1705562.3.peg.3761"/>
<dbReference type="AlphaFoldDB" id="A0A0M9AIW6"/>
<dbReference type="PANTHER" id="PTHR43289">
    <property type="entry name" value="MITOGEN-ACTIVATED PROTEIN KINASE KINASE KINASE 20-RELATED"/>
    <property type="match status" value="1"/>
</dbReference>
<feature type="region of interest" description="Disordered" evidence="5">
    <location>
        <begin position="363"/>
        <end position="387"/>
    </location>
</feature>
<dbReference type="InterPro" id="IPR000719">
    <property type="entry name" value="Prot_kinase_dom"/>
</dbReference>
<accession>A0A0M9AIW6</accession>
<dbReference type="Gene3D" id="3.30.200.20">
    <property type="entry name" value="Phosphorylase Kinase, domain 1"/>
    <property type="match status" value="1"/>
</dbReference>
<evidence type="ECO:0000256" key="3">
    <source>
        <dbReference type="ARBA" id="ARBA00022777"/>
    </source>
</evidence>
<dbReference type="PROSITE" id="PS50006">
    <property type="entry name" value="FHA_DOMAIN"/>
    <property type="match status" value="1"/>
</dbReference>
<evidence type="ECO:0000256" key="4">
    <source>
        <dbReference type="ARBA" id="ARBA00022840"/>
    </source>
</evidence>
<reference evidence="8 9" key="1">
    <citation type="submission" date="2015-08" db="EMBL/GenBank/DDBJ databases">
        <title>Genomes of Isolates from Cabo Rojo, PR.</title>
        <authorList>
            <person name="Sanchez-Nieves R.L."/>
            <person name="Montalvo-Rodriguez R."/>
        </authorList>
    </citation>
    <scope>NUCLEOTIDE SEQUENCE [LARGE SCALE GENOMIC DNA]</scope>
    <source>
        <strain evidence="8 9">SL3</strain>
    </source>
</reference>
<dbReference type="PROSITE" id="PS00107">
    <property type="entry name" value="PROTEIN_KINASE_ATP"/>
    <property type="match status" value="1"/>
</dbReference>
<feature type="domain" description="Protein kinase" evidence="7">
    <location>
        <begin position="15"/>
        <end position="294"/>
    </location>
</feature>
<keyword evidence="9" id="KW-1185">Reference proteome</keyword>
<dbReference type="Pfam" id="PF00498">
    <property type="entry name" value="FHA"/>
    <property type="match status" value="1"/>
</dbReference>
<dbReference type="PROSITE" id="PS00108">
    <property type="entry name" value="PROTEIN_KINASE_ST"/>
    <property type="match status" value="1"/>
</dbReference>
<dbReference type="InterPro" id="IPR011009">
    <property type="entry name" value="Kinase-like_dom_sf"/>
</dbReference>
<protein>
    <submittedName>
        <fullName evidence="8">Serine/threonine protein kinase</fullName>
    </submittedName>
</protein>
<evidence type="ECO:0000256" key="1">
    <source>
        <dbReference type="ARBA" id="ARBA00022679"/>
    </source>
</evidence>
<comment type="caution">
    <text evidence="8">The sequence shown here is derived from an EMBL/GenBank/DDBJ whole genome shotgun (WGS) entry which is preliminary data.</text>
</comment>
<dbReference type="InterPro" id="IPR000253">
    <property type="entry name" value="FHA_dom"/>
</dbReference>
<proteinExistence type="predicted"/>
<dbReference type="Proteomes" id="UP000037729">
    <property type="component" value="Unassembled WGS sequence"/>
</dbReference>
<evidence type="ECO:0000256" key="5">
    <source>
        <dbReference type="SAM" id="MobiDB-lite"/>
    </source>
</evidence>
<dbReference type="GO" id="GO:0004674">
    <property type="term" value="F:protein serine/threonine kinase activity"/>
    <property type="evidence" value="ECO:0007669"/>
    <property type="project" value="UniProtKB-KW"/>
</dbReference>
<dbReference type="Gene3D" id="1.10.510.10">
    <property type="entry name" value="Transferase(Phosphotransferase) domain 1"/>
    <property type="match status" value="1"/>
</dbReference>
<dbReference type="SUPFAM" id="SSF49879">
    <property type="entry name" value="SMAD/FHA domain"/>
    <property type="match status" value="1"/>
</dbReference>
<feature type="compositionally biased region" description="Basic and acidic residues" evidence="5">
    <location>
        <begin position="363"/>
        <end position="381"/>
    </location>
</feature>
<dbReference type="InterPro" id="IPR017441">
    <property type="entry name" value="Protein_kinase_ATP_BS"/>
</dbReference>
<dbReference type="CDD" id="cd14014">
    <property type="entry name" value="STKc_PknB_like"/>
    <property type="match status" value="1"/>
</dbReference>
<dbReference type="Pfam" id="PF00069">
    <property type="entry name" value="Pkinase"/>
    <property type="match status" value="1"/>
</dbReference>
<dbReference type="OrthoDB" id="41005at2157"/>
<sequence>MNWEPESGDVIAGQYKLAEFLGKGGFAKAFRAKDIDSGESVAVKYPNYTESQNDPDIIEEYFKKEVGSLERIRRAGGHENVMDYYDQVTERDVPFLVVQLIVDGIELDEVIDQHGPIDDSEQVRQIGIDLCDAMGFLHENEIVYRDLKPENVMLTPDITPTLIDFNTATGFDATEDPSSGNTGTTILGPFKPREVAEASRTDVRQGPWSDVYSIGKILLFLLKGSVPKKDGVNPQAFGADCDEYLAEIVERATQSHYRDRYRNATVLKEVLERRDPTPPATASVTYIQADRQFTVEPGDTIGRQGASGPPASITIEDPQGEYISSVQVQFDIEDGEWALHDRSLNGTFVQKGAGWQRVLSEPGRNRLRSEGEDPTDRHGDVPPESVTLTDGDLVSLVHPTYGVTFEFHPEES</sequence>
<keyword evidence="3 8" id="KW-0418">Kinase</keyword>
<dbReference type="PROSITE" id="PS50011">
    <property type="entry name" value="PROTEIN_KINASE_DOM"/>
    <property type="match status" value="1"/>
</dbReference>
<keyword evidence="1" id="KW-0808">Transferase</keyword>
<dbReference type="RefSeq" id="WP_053969216.1">
    <property type="nucleotide sequence ID" value="NZ_LIUF01000006.1"/>
</dbReference>
<dbReference type="PANTHER" id="PTHR43289:SF6">
    <property type="entry name" value="SERINE_THREONINE-PROTEIN KINASE NEKL-3"/>
    <property type="match status" value="1"/>
</dbReference>
<dbReference type="InterPro" id="IPR008271">
    <property type="entry name" value="Ser/Thr_kinase_AS"/>
</dbReference>
<dbReference type="STRING" id="1705562.AMS69_16835"/>
<evidence type="ECO:0000313" key="8">
    <source>
        <dbReference type="EMBL" id="KOX91775.1"/>
    </source>
</evidence>
<evidence type="ECO:0000259" key="6">
    <source>
        <dbReference type="PROSITE" id="PS50006"/>
    </source>
</evidence>